<dbReference type="KEGG" id="tgr:Tgr7_1105"/>
<dbReference type="InterPro" id="IPR001387">
    <property type="entry name" value="Cro/C1-type_HTH"/>
</dbReference>
<evidence type="ECO:0000259" key="2">
    <source>
        <dbReference type="PROSITE" id="PS50943"/>
    </source>
</evidence>
<dbReference type="AlphaFoldDB" id="B8GPM4"/>
<dbReference type="PANTHER" id="PTHR36924:SF1">
    <property type="entry name" value="ANTITOXIN HIGA-1"/>
    <property type="match status" value="1"/>
</dbReference>
<dbReference type="NCBIfam" id="TIGR02607">
    <property type="entry name" value="antidote_HigA"/>
    <property type="match status" value="1"/>
</dbReference>
<dbReference type="HOGENOM" id="CLU_140230_5_2_6"/>
<gene>
    <name evidence="3" type="ordered locus">Tgr7_1105</name>
</gene>
<dbReference type="RefSeq" id="WP_012637675.1">
    <property type="nucleotide sequence ID" value="NC_011901.1"/>
</dbReference>
<organism evidence="3 4">
    <name type="scientific">Thioalkalivibrio sulfidiphilus (strain HL-EbGR7)</name>
    <dbReference type="NCBI Taxonomy" id="396588"/>
    <lineage>
        <taxon>Bacteria</taxon>
        <taxon>Pseudomonadati</taxon>
        <taxon>Pseudomonadota</taxon>
        <taxon>Gammaproteobacteria</taxon>
        <taxon>Chromatiales</taxon>
        <taxon>Ectothiorhodospiraceae</taxon>
        <taxon>Thioalkalivibrio</taxon>
    </lineage>
</organism>
<reference evidence="3 4" key="1">
    <citation type="journal article" date="2011" name="Stand. Genomic Sci.">
        <title>Complete genome sequence of 'Thioalkalivibrio sulfidophilus' HL-EbGr7.</title>
        <authorList>
            <person name="Muyzer G."/>
            <person name="Sorokin D.Y."/>
            <person name="Mavromatis K."/>
            <person name="Lapidus A."/>
            <person name="Clum A."/>
            <person name="Ivanova N."/>
            <person name="Pati A."/>
            <person name="d'Haeseleer P."/>
            <person name="Woyke T."/>
            <person name="Kyrpides N.C."/>
        </authorList>
    </citation>
    <scope>NUCLEOTIDE SEQUENCE [LARGE SCALE GENOMIC DNA]</scope>
    <source>
        <strain evidence="3 4">HL-EbGR7</strain>
    </source>
</reference>
<keyword evidence="4" id="KW-1185">Reference proteome</keyword>
<dbReference type="InterPro" id="IPR013430">
    <property type="entry name" value="Toxin_antidote_HigA"/>
</dbReference>
<sequence length="105" mass="12247">MVRIPTHRPPTHPGEMLREEFLVPMNISQRDLADAIHVPYQRVNELVNQKRSITPSTALRLAKFFGVSPDFWLNLQVRWDLYRAQVAEADELASIEDFHHLQKMA</sequence>
<dbReference type="OrthoDB" id="9793869at2"/>
<feature type="domain" description="HTH cro/C1-type" evidence="2">
    <location>
        <begin position="26"/>
        <end position="72"/>
    </location>
</feature>
<evidence type="ECO:0000256" key="1">
    <source>
        <dbReference type="ARBA" id="ARBA00023125"/>
    </source>
</evidence>
<dbReference type="Proteomes" id="UP000002383">
    <property type="component" value="Chromosome"/>
</dbReference>
<keyword evidence="1" id="KW-0238">DNA-binding</keyword>
<accession>B8GPM4</accession>
<dbReference type="eggNOG" id="COG3093">
    <property type="taxonomic scope" value="Bacteria"/>
</dbReference>
<dbReference type="Pfam" id="PF01381">
    <property type="entry name" value="HTH_3"/>
    <property type="match status" value="1"/>
</dbReference>
<protein>
    <submittedName>
        <fullName evidence="3">Plasmid maintenance system antidote protein, XRE family</fullName>
    </submittedName>
</protein>
<dbReference type="SMART" id="SM00530">
    <property type="entry name" value="HTH_XRE"/>
    <property type="match status" value="1"/>
</dbReference>
<dbReference type="PROSITE" id="PS50943">
    <property type="entry name" value="HTH_CROC1"/>
    <property type="match status" value="1"/>
</dbReference>
<dbReference type="GO" id="GO:0003677">
    <property type="term" value="F:DNA binding"/>
    <property type="evidence" value="ECO:0007669"/>
    <property type="project" value="UniProtKB-KW"/>
</dbReference>
<dbReference type="EMBL" id="CP001339">
    <property type="protein sequence ID" value="ACL72191.1"/>
    <property type="molecule type" value="Genomic_DNA"/>
</dbReference>
<dbReference type="PANTHER" id="PTHR36924">
    <property type="entry name" value="ANTITOXIN HIGA-1"/>
    <property type="match status" value="1"/>
</dbReference>
<dbReference type="Gene3D" id="1.10.260.40">
    <property type="entry name" value="lambda repressor-like DNA-binding domains"/>
    <property type="match status" value="1"/>
</dbReference>
<dbReference type="CDD" id="cd00093">
    <property type="entry name" value="HTH_XRE"/>
    <property type="match status" value="1"/>
</dbReference>
<dbReference type="SUPFAM" id="SSF47413">
    <property type="entry name" value="lambda repressor-like DNA-binding domains"/>
    <property type="match status" value="1"/>
</dbReference>
<dbReference type="InterPro" id="IPR010982">
    <property type="entry name" value="Lambda_DNA-bd_dom_sf"/>
</dbReference>
<proteinExistence type="predicted"/>
<name>B8GPM4_THISH</name>
<evidence type="ECO:0000313" key="3">
    <source>
        <dbReference type="EMBL" id="ACL72191.1"/>
    </source>
</evidence>
<evidence type="ECO:0000313" key="4">
    <source>
        <dbReference type="Proteomes" id="UP000002383"/>
    </source>
</evidence>
<dbReference type="STRING" id="396588.Tgr7_1105"/>